<feature type="transmembrane region" description="Helical" evidence="1">
    <location>
        <begin position="35"/>
        <end position="58"/>
    </location>
</feature>
<dbReference type="RefSeq" id="WP_263360933.1">
    <property type="nucleotide sequence ID" value="NZ_OX336425.1"/>
</dbReference>
<dbReference type="KEGG" id="fcs:TRV642_3485"/>
<dbReference type="EMBL" id="OX336425">
    <property type="protein sequence ID" value="CAI2768274.1"/>
    <property type="molecule type" value="Genomic_DNA"/>
</dbReference>
<name>A0A9W4TJR7_9FLAO</name>
<accession>A0A9W4TJR7</accession>
<sequence length="118" mass="13336">MFTFFRVSTSIAIIGFFVLSLVTLSDVFIHDNQLFFQVLTISTAVIFATVGLVGIVIYKNFKNIWQYTSKEEQHHFAPISVRRLLMVFGFIALVVALFCFILCIGLIGRMQDGMALFG</sequence>
<organism evidence="2 3">
    <name type="scientific">Flavobacterium collinsii</name>
    <dbReference type="NCBI Taxonomy" id="1114861"/>
    <lineage>
        <taxon>Bacteria</taxon>
        <taxon>Pseudomonadati</taxon>
        <taxon>Bacteroidota</taxon>
        <taxon>Flavobacteriia</taxon>
        <taxon>Flavobacteriales</taxon>
        <taxon>Flavobacteriaceae</taxon>
        <taxon>Flavobacterium</taxon>
    </lineage>
</organism>
<evidence type="ECO:0000313" key="2">
    <source>
        <dbReference type="EMBL" id="CAI2768274.1"/>
    </source>
</evidence>
<gene>
    <name evidence="2" type="ORF">TRV642_3485</name>
</gene>
<evidence type="ECO:0000313" key="3">
    <source>
        <dbReference type="Proteomes" id="UP001152749"/>
    </source>
</evidence>
<feature type="transmembrane region" description="Helical" evidence="1">
    <location>
        <begin position="84"/>
        <end position="108"/>
    </location>
</feature>
<proteinExistence type="predicted"/>
<evidence type="ECO:0000256" key="1">
    <source>
        <dbReference type="SAM" id="Phobius"/>
    </source>
</evidence>
<reference evidence="2" key="1">
    <citation type="submission" date="2022-09" db="EMBL/GenBank/DDBJ databases">
        <authorList>
            <person name="Duchaud E."/>
        </authorList>
    </citation>
    <scope>NUCLEOTIDE SEQUENCE</scope>
    <source>
        <strain evidence="2">TRV642</strain>
    </source>
</reference>
<protein>
    <submittedName>
        <fullName evidence="2">Uncharacterized protein</fullName>
    </submittedName>
</protein>
<keyword evidence="1" id="KW-0812">Transmembrane</keyword>
<dbReference type="Proteomes" id="UP001152749">
    <property type="component" value="Chromosome"/>
</dbReference>
<dbReference type="AlphaFoldDB" id="A0A9W4TJR7"/>
<keyword evidence="1" id="KW-1133">Transmembrane helix</keyword>
<feature type="transmembrane region" description="Helical" evidence="1">
    <location>
        <begin position="7"/>
        <end position="29"/>
    </location>
</feature>
<keyword evidence="1" id="KW-0472">Membrane</keyword>